<dbReference type="EMBL" id="VGIR01000008">
    <property type="protein sequence ID" value="MBM3330663.1"/>
    <property type="molecule type" value="Genomic_DNA"/>
</dbReference>
<evidence type="ECO:0000256" key="1">
    <source>
        <dbReference type="ARBA" id="ARBA00006420"/>
    </source>
</evidence>
<dbReference type="PANTHER" id="PTHR11178">
    <property type="entry name" value="IRON-SULFUR CLUSTER SCAFFOLD PROTEIN NFU-RELATED"/>
    <property type="match status" value="1"/>
</dbReference>
<dbReference type="GO" id="GO:0016226">
    <property type="term" value="P:iron-sulfur cluster assembly"/>
    <property type="evidence" value="ECO:0007669"/>
    <property type="project" value="InterPro"/>
</dbReference>
<reference evidence="3" key="1">
    <citation type="submission" date="2019-03" db="EMBL/GenBank/DDBJ databases">
        <title>Lake Tanganyika Metagenome-Assembled Genomes (MAGs).</title>
        <authorList>
            <person name="Tran P."/>
        </authorList>
    </citation>
    <scope>NUCLEOTIDE SEQUENCE</scope>
    <source>
        <strain evidence="3">K_DeepCast_150m_m2_040</strain>
    </source>
</reference>
<dbReference type="GO" id="GO:0051536">
    <property type="term" value="F:iron-sulfur cluster binding"/>
    <property type="evidence" value="ECO:0007669"/>
    <property type="project" value="InterPro"/>
</dbReference>
<evidence type="ECO:0000313" key="3">
    <source>
        <dbReference type="EMBL" id="MBM3330663.1"/>
    </source>
</evidence>
<dbReference type="Gene3D" id="3.30.300.130">
    <property type="entry name" value="Fe-S cluster assembly (FSCA)"/>
    <property type="match status" value="1"/>
</dbReference>
<proteinExistence type="inferred from homology"/>
<evidence type="ECO:0000259" key="2">
    <source>
        <dbReference type="Pfam" id="PF01106"/>
    </source>
</evidence>
<dbReference type="SUPFAM" id="SSF117916">
    <property type="entry name" value="Fe-S cluster assembly (FSCA) domain-like"/>
    <property type="match status" value="1"/>
</dbReference>
<gene>
    <name evidence="3" type="ORF">FJY68_02275</name>
</gene>
<evidence type="ECO:0000313" key="4">
    <source>
        <dbReference type="Proteomes" id="UP000779900"/>
    </source>
</evidence>
<feature type="domain" description="NIF system FeS cluster assembly NifU C-terminal" evidence="2">
    <location>
        <begin position="9"/>
        <end position="76"/>
    </location>
</feature>
<accession>A0A937XC32</accession>
<dbReference type="InterPro" id="IPR001075">
    <property type="entry name" value="NIF_FeS_clus_asmbl_NifU_C"/>
</dbReference>
<dbReference type="AlphaFoldDB" id="A0A937XC32"/>
<name>A0A937XC32_UNCW3</name>
<comment type="similarity">
    <text evidence="1">Belongs to the NifU family.</text>
</comment>
<protein>
    <submittedName>
        <fullName evidence="3">NifU family protein</fullName>
    </submittedName>
</protein>
<sequence length="79" mass="8387">MTEETRAKIRETLDKEIRPNLQADGGDLELVGVGDDGVVQLRLTGACAGCPFSAMTLAVGVEQRLKAAVPEVVRVQPVP</sequence>
<dbReference type="GO" id="GO:0005506">
    <property type="term" value="F:iron ion binding"/>
    <property type="evidence" value="ECO:0007669"/>
    <property type="project" value="InterPro"/>
</dbReference>
<dbReference type="InterPro" id="IPR034904">
    <property type="entry name" value="FSCA_dom_sf"/>
</dbReference>
<dbReference type="Pfam" id="PF01106">
    <property type="entry name" value="NifU"/>
    <property type="match status" value="1"/>
</dbReference>
<organism evidence="3 4">
    <name type="scientific">candidate division WOR-3 bacterium</name>
    <dbReference type="NCBI Taxonomy" id="2052148"/>
    <lineage>
        <taxon>Bacteria</taxon>
        <taxon>Bacteria division WOR-3</taxon>
    </lineage>
</organism>
<dbReference type="Proteomes" id="UP000779900">
    <property type="component" value="Unassembled WGS sequence"/>
</dbReference>
<dbReference type="PANTHER" id="PTHR11178:SF1">
    <property type="entry name" value="NFU1 IRON-SULFUR CLUSTER SCAFFOLD HOMOLOG, MITOCHONDRIAL"/>
    <property type="match status" value="1"/>
</dbReference>
<comment type="caution">
    <text evidence="3">The sequence shown here is derived from an EMBL/GenBank/DDBJ whole genome shotgun (WGS) entry which is preliminary data.</text>
</comment>